<keyword evidence="1" id="KW-0408">Iron</keyword>
<protein>
    <submittedName>
        <fullName evidence="7">23S rRNA m(5)U-1939 methyltransferase</fullName>
    </submittedName>
</protein>
<comment type="similarity">
    <text evidence="6">Belongs to the class I-like SAM-binding methyltransferase superfamily. RNA M5U methyltransferase family.</text>
</comment>
<dbReference type="Gene3D" id="2.40.50.140">
    <property type="entry name" value="Nucleic acid-binding proteins"/>
    <property type="match status" value="1"/>
</dbReference>
<dbReference type="InterPro" id="IPR010280">
    <property type="entry name" value="U5_MeTrfase_fam"/>
</dbReference>
<evidence type="ECO:0000313" key="8">
    <source>
        <dbReference type="Proteomes" id="UP000243859"/>
    </source>
</evidence>
<accession>A0A2T5BRQ1</accession>
<keyword evidence="2 6" id="KW-0489">Methyltransferase</keyword>
<dbReference type="EMBL" id="QAAA01000009">
    <property type="protein sequence ID" value="PTN01894.1"/>
    <property type="molecule type" value="Genomic_DNA"/>
</dbReference>
<dbReference type="Gene3D" id="2.40.50.1070">
    <property type="match status" value="1"/>
</dbReference>
<evidence type="ECO:0000256" key="2">
    <source>
        <dbReference type="ARBA" id="ARBA00022603"/>
    </source>
</evidence>
<comment type="caution">
    <text evidence="7">The sequence shown here is derived from an EMBL/GenBank/DDBJ whole genome shotgun (WGS) entry which is preliminary data.</text>
</comment>
<keyword evidence="5" id="KW-0411">Iron-sulfur</keyword>
<evidence type="ECO:0000256" key="3">
    <source>
        <dbReference type="ARBA" id="ARBA00022679"/>
    </source>
</evidence>
<feature type="binding site" evidence="6">
    <location>
        <position position="332"/>
    </location>
    <ligand>
        <name>S-adenosyl-L-methionine</name>
        <dbReference type="ChEBI" id="CHEBI:59789"/>
    </ligand>
</feature>
<dbReference type="OrthoDB" id="9804590at2"/>
<dbReference type="SUPFAM" id="SSF53335">
    <property type="entry name" value="S-adenosyl-L-methionine-dependent methyltransferases"/>
    <property type="match status" value="1"/>
</dbReference>
<dbReference type="Proteomes" id="UP000243859">
    <property type="component" value="Unassembled WGS sequence"/>
</dbReference>
<keyword evidence="3 6" id="KW-0808">Transferase</keyword>
<name>A0A2T5BRQ1_9RHOB</name>
<dbReference type="CDD" id="cd02440">
    <property type="entry name" value="AdoMet_MTases"/>
    <property type="match status" value="1"/>
</dbReference>
<dbReference type="PANTHER" id="PTHR11061:SF49">
    <property type="entry name" value="23S RRNA (URACIL(1939)-C(5))-METHYLTRANSFERASE RLMD"/>
    <property type="match status" value="1"/>
</dbReference>
<evidence type="ECO:0000256" key="6">
    <source>
        <dbReference type="PROSITE-ProRule" id="PRU01024"/>
    </source>
</evidence>
<sequence>MNVKIERLSLRGEGLSAEGLTVPRSLPGEVVEGAVDAGRIHRARVITPSPDRVRPPCPHFRACGGCALQHASDAFVADWKTQVVARALSGQGLEAPVSLVHTSHARARRRAVLAGRRTKKGVMVGFHGRASDMIVAVPGCTLLHPDLVGCLPALEDLTAEGASRRGEVAFTLTLSGAGVDVAVKGAREGEFGRLAALADRHDLARLTWNGELVATRREPAQRLGRAQVVPPGGAFLQATAGGQSALTGLVLEALGTPARVVDLFAGVGTFTLPVAGRAEVHAVEGDALMLAALERGWRQAQGLRRVTVEPRDLFRRPLTPDELAGFDVAVLDPPRPGAEAQVDRIAASRLARVVMVSCNPVSFARDARRLVEGGFALGAVSAVDQFRWSAHVELAACFTRDHIG</sequence>
<reference evidence="7 8" key="1">
    <citation type="submission" date="2018-04" db="EMBL/GenBank/DDBJ databases">
        <title>Genomic Encyclopedia of Archaeal and Bacterial Type Strains, Phase II (KMG-II): from individual species to whole genera.</title>
        <authorList>
            <person name="Goeker M."/>
        </authorList>
    </citation>
    <scope>NUCLEOTIDE SEQUENCE [LARGE SCALE GENOMIC DNA]</scope>
    <source>
        <strain evidence="7 8">DSM 18064</strain>
    </source>
</reference>
<feature type="binding site" evidence="6">
    <location>
        <position position="237"/>
    </location>
    <ligand>
        <name>S-adenosyl-L-methionine</name>
        <dbReference type="ChEBI" id="CHEBI:59789"/>
    </ligand>
</feature>
<keyword evidence="8" id="KW-1185">Reference proteome</keyword>
<dbReference type="GO" id="GO:0051539">
    <property type="term" value="F:4 iron, 4 sulfur cluster binding"/>
    <property type="evidence" value="ECO:0007669"/>
    <property type="project" value="UniProtKB-KW"/>
</dbReference>
<dbReference type="PROSITE" id="PS51687">
    <property type="entry name" value="SAM_MT_RNA_M5U"/>
    <property type="match status" value="1"/>
</dbReference>
<proteinExistence type="inferred from homology"/>
<evidence type="ECO:0000256" key="4">
    <source>
        <dbReference type="ARBA" id="ARBA00022691"/>
    </source>
</evidence>
<dbReference type="GO" id="GO:0070041">
    <property type="term" value="F:rRNA (uridine-C5-)-methyltransferase activity"/>
    <property type="evidence" value="ECO:0007669"/>
    <property type="project" value="TreeGrafter"/>
</dbReference>
<evidence type="ECO:0000256" key="5">
    <source>
        <dbReference type="ARBA" id="ARBA00023014"/>
    </source>
</evidence>
<dbReference type="PANTHER" id="PTHR11061">
    <property type="entry name" value="RNA M5U METHYLTRANSFERASE"/>
    <property type="match status" value="1"/>
</dbReference>
<organism evidence="7 8">
    <name type="scientific">Rhodovulum imhoffii</name>
    <dbReference type="NCBI Taxonomy" id="365340"/>
    <lineage>
        <taxon>Bacteria</taxon>
        <taxon>Pseudomonadati</taxon>
        <taxon>Pseudomonadota</taxon>
        <taxon>Alphaproteobacteria</taxon>
        <taxon>Rhodobacterales</taxon>
        <taxon>Paracoccaceae</taxon>
        <taxon>Rhodovulum</taxon>
    </lineage>
</organism>
<dbReference type="AlphaFoldDB" id="A0A2T5BRQ1"/>
<dbReference type="Gene3D" id="3.40.50.150">
    <property type="entry name" value="Vaccinia Virus protein VP39"/>
    <property type="match status" value="1"/>
</dbReference>
<dbReference type="InterPro" id="IPR029063">
    <property type="entry name" value="SAM-dependent_MTases_sf"/>
</dbReference>
<dbReference type="InterPro" id="IPR012340">
    <property type="entry name" value="NA-bd_OB-fold"/>
</dbReference>
<dbReference type="GO" id="GO:0070475">
    <property type="term" value="P:rRNA base methylation"/>
    <property type="evidence" value="ECO:0007669"/>
    <property type="project" value="TreeGrafter"/>
</dbReference>
<feature type="active site" description="Nucleophile" evidence="6">
    <location>
        <position position="358"/>
    </location>
</feature>
<keyword evidence="1" id="KW-0479">Metal-binding</keyword>
<feature type="binding site" evidence="6">
    <location>
        <position position="264"/>
    </location>
    <ligand>
        <name>S-adenosyl-L-methionine</name>
        <dbReference type="ChEBI" id="CHEBI:59789"/>
    </ligand>
</feature>
<keyword evidence="4 6" id="KW-0949">S-adenosyl-L-methionine</keyword>
<evidence type="ECO:0000256" key="1">
    <source>
        <dbReference type="ARBA" id="ARBA00022485"/>
    </source>
</evidence>
<gene>
    <name evidence="7" type="ORF">C8N32_10918</name>
</gene>
<dbReference type="RefSeq" id="WP_107892505.1">
    <property type="nucleotide sequence ID" value="NZ_NHSI01000051.1"/>
</dbReference>
<keyword evidence="1" id="KW-0004">4Fe-4S</keyword>
<feature type="binding site" evidence="6">
    <location>
        <position position="284"/>
    </location>
    <ligand>
        <name>S-adenosyl-L-methionine</name>
        <dbReference type="ChEBI" id="CHEBI:59789"/>
    </ligand>
</feature>
<evidence type="ECO:0000313" key="7">
    <source>
        <dbReference type="EMBL" id="PTN01894.1"/>
    </source>
</evidence>